<feature type="compositionally biased region" description="Pro residues" evidence="3">
    <location>
        <begin position="532"/>
        <end position="560"/>
    </location>
</feature>
<dbReference type="Proteomes" id="UP000235965">
    <property type="component" value="Unassembled WGS sequence"/>
</dbReference>
<feature type="region of interest" description="Disordered" evidence="3">
    <location>
        <begin position="485"/>
        <end position="779"/>
    </location>
</feature>
<dbReference type="Gene3D" id="2.40.10.10">
    <property type="entry name" value="Trypsin-like serine proteases"/>
    <property type="match status" value="2"/>
</dbReference>
<evidence type="ECO:0000256" key="2">
    <source>
        <dbReference type="ARBA" id="ARBA00024195"/>
    </source>
</evidence>
<dbReference type="AlphaFoldDB" id="A0A2J7QFY2"/>
<feature type="chain" id="PRO_5014420530" description="Peptidase S1 domain-containing protein" evidence="4">
    <location>
        <begin position="22"/>
        <end position="1072"/>
    </location>
</feature>
<keyword evidence="7" id="KW-1185">Reference proteome</keyword>
<feature type="compositionally biased region" description="Polar residues" evidence="3">
    <location>
        <begin position="232"/>
        <end position="262"/>
    </location>
</feature>
<comment type="similarity">
    <text evidence="2">Belongs to the peptidase S1 family. CLIP subfamily.</text>
</comment>
<accession>A0A2J7QFY2</accession>
<dbReference type="GO" id="GO:0004252">
    <property type="term" value="F:serine-type endopeptidase activity"/>
    <property type="evidence" value="ECO:0007669"/>
    <property type="project" value="InterPro"/>
</dbReference>
<dbReference type="SMART" id="SM00020">
    <property type="entry name" value="Tryp_SPc"/>
    <property type="match status" value="1"/>
</dbReference>
<dbReference type="Pfam" id="PF00089">
    <property type="entry name" value="Trypsin"/>
    <property type="match status" value="1"/>
</dbReference>
<dbReference type="SUPFAM" id="SSF50494">
    <property type="entry name" value="Trypsin-like serine proteases"/>
    <property type="match status" value="1"/>
</dbReference>
<dbReference type="EMBL" id="NEVH01014838">
    <property type="protein sequence ID" value="PNF27490.1"/>
    <property type="molecule type" value="Genomic_DNA"/>
</dbReference>
<feature type="compositionally biased region" description="Pro residues" evidence="3">
    <location>
        <begin position="584"/>
        <end position="671"/>
    </location>
</feature>
<evidence type="ECO:0000313" key="7">
    <source>
        <dbReference type="Proteomes" id="UP000235965"/>
    </source>
</evidence>
<feature type="compositionally biased region" description="Low complexity" evidence="3">
    <location>
        <begin position="760"/>
        <end position="769"/>
    </location>
</feature>
<evidence type="ECO:0000256" key="3">
    <source>
        <dbReference type="SAM" id="MobiDB-lite"/>
    </source>
</evidence>
<dbReference type="InterPro" id="IPR009003">
    <property type="entry name" value="Peptidase_S1_PA"/>
</dbReference>
<dbReference type="Pfam" id="PF18322">
    <property type="entry name" value="CLIP_1"/>
    <property type="match status" value="1"/>
</dbReference>
<feature type="compositionally biased region" description="Polar residues" evidence="3">
    <location>
        <begin position="90"/>
        <end position="108"/>
    </location>
</feature>
<name>A0A2J7QFY2_9NEOP</name>
<dbReference type="InterPro" id="IPR001254">
    <property type="entry name" value="Trypsin_dom"/>
</dbReference>
<feature type="compositionally biased region" description="Pro residues" evidence="3">
    <location>
        <begin position="506"/>
        <end position="516"/>
    </location>
</feature>
<gene>
    <name evidence="6" type="ORF">B7P43_G04289</name>
</gene>
<dbReference type="PANTHER" id="PTHR24256">
    <property type="entry name" value="TRYPTASE-RELATED"/>
    <property type="match status" value="1"/>
</dbReference>
<dbReference type="FunFam" id="2.40.10.10:FF:000068">
    <property type="entry name" value="transmembrane protease serine 2"/>
    <property type="match status" value="1"/>
</dbReference>
<feature type="domain" description="Peptidase S1" evidence="5">
    <location>
        <begin position="789"/>
        <end position="1031"/>
    </location>
</feature>
<dbReference type="InParanoid" id="A0A2J7QFY2"/>
<evidence type="ECO:0000259" key="5">
    <source>
        <dbReference type="PROSITE" id="PS50240"/>
    </source>
</evidence>
<feature type="signal peptide" evidence="4">
    <location>
        <begin position="1"/>
        <end position="21"/>
    </location>
</feature>
<feature type="compositionally biased region" description="Pro residues" evidence="3">
    <location>
        <begin position="680"/>
        <end position="718"/>
    </location>
</feature>
<feature type="compositionally biased region" description="Polar residues" evidence="3">
    <location>
        <begin position="63"/>
        <end position="79"/>
    </location>
</feature>
<feature type="region of interest" description="Disordered" evidence="3">
    <location>
        <begin position="1050"/>
        <end position="1072"/>
    </location>
</feature>
<feature type="region of interest" description="Disordered" evidence="3">
    <location>
        <begin position="228"/>
        <end position="262"/>
    </location>
</feature>
<dbReference type="InterPro" id="IPR051487">
    <property type="entry name" value="Ser/Thr_Proteases_Immune/Dev"/>
</dbReference>
<comment type="caution">
    <text evidence="6">The sequence shown here is derived from an EMBL/GenBank/DDBJ whole genome shotgun (WGS) entry which is preliminary data.</text>
</comment>
<dbReference type="PROSITE" id="PS50240">
    <property type="entry name" value="TRYPSIN_DOM"/>
    <property type="match status" value="1"/>
</dbReference>
<feature type="region of interest" description="Disordered" evidence="3">
    <location>
        <begin position="59"/>
        <end position="113"/>
    </location>
</feature>
<dbReference type="InterPro" id="IPR041515">
    <property type="entry name" value="PPAF-2-like_Clip"/>
</dbReference>
<keyword evidence="4" id="KW-0732">Signal</keyword>
<evidence type="ECO:0000313" key="6">
    <source>
        <dbReference type="EMBL" id="PNF27490.1"/>
    </source>
</evidence>
<evidence type="ECO:0000256" key="4">
    <source>
        <dbReference type="SAM" id="SignalP"/>
    </source>
</evidence>
<dbReference type="Pfam" id="PF18399">
    <property type="entry name" value="CLIP_SPH_Scar"/>
    <property type="match status" value="1"/>
</dbReference>
<dbReference type="InterPro" id="IPR043504">
    <property type="entry name" value="Peptidase_S1_PA_chymotrypsin"/>
</dbReference>
<dbReference type="CDD" id="cd00190">
    <property type="entry name" value="Tryp_SPc"/>
    <property type="match status" value="1"/>
</dbReference>
<evidence type="ECO:0000256" key="1">
    <source>
        <dbReference type="ARBA" id="ARBA00023157"/>
    </source>
</evidence>
<proteinExistence type="inferred from homology"/>
<organism evidence="6 7">
    <name type="scientific">Cryptotermes secundus</name>
    <dbReference type="NCBI Taxonomy" id="105785"/>
    <lineage>
        <taxon>Eukaryota</taxon>
        <taxon>Metazoa</taxon>
        <taxon>Ecdysozoa</taxon>
        <taxon>Arthropoda</taxon>
        <taxon>Hexapoda</taxon>
        <taxon>Insecta</taxon>
        <taxon>Pterygota</taxon>
        <taxon>Neoptera</taxon>
        <taxon>Polyneoptera</taxon>
        <taxon>Dictyoptera</taxon>
        <taxon>Blattodea</taxon>
        <taxon>Blattoidea</taxon>
        <taxon>Termitoidae</taxon>
        <taxon>Kalotermitidae</taxon>
        <taxon>Cryptotermitinae</taxon>
        <taxon>Cryptotermes</taxon>
    </lineage>
</organism>
<protein>
    <recommendedName>
        <fullName evidence="5">Peptidase S1 domain-containing protein</fullName>
    </recommendedName>
</protein>
<dbReference type="STRING" id="105785.A0A2J7QFY2"/>
<dbReference type="InterPro" id="IPR040973">
    <property type="entry name" value="CLIP_SPH_Scar"/>
</dbReference>
<keyword evidence="1" id="KW-1015">Disulfide bond</keyword>
<reference evidence="6 7" key="1">
    <citation type="submission" date="2017-12" db="EMBL/GenBank/DDBJ databases">
        <title>Hemimetabolous genomes reveal molecular basis of termite eusociality.</title>
        <authorList>
            <person name="Harrison M.C."/>
            <person name="Jongepier E."/>
            <person name="Robertson H.M."/>
            <person name="Arning N."/>
            <person name="Bitard-Feildel T."/>
            <person name="Chao H."/>
            <person name="Childers C.P."/>
            <person name="Dinh H."/>
            <person name="Doddapaneni H."/>
            <person name="Dugan S."/>
            <person name="Gowin J."/>
            <person name="Greiner C."/>
            <person name="Han Y."/>
            <person name="Hu H."/>
            <person name="Hughes D.S.T."/>
            <person name="Huylmans A.-K."/>
            <person name="Kemena C."/>
            <person name="Kremer L.P.M."/>
            <person name="Lee S.L."/>
            <person name="Lopez-Ezquerra A."/>
            <person name="Mallet L."/>
            <person name="Monroy-Kuhn J.M."/>
            <person name="Moser A."/>
            <person name="Murali S.C."/>
            <person name="Muzny D.M."/>
            <person name="Otani S."/>
            <person name="Piulachs M.-D."/>
            <person name="Poelchau M."/>
            <person name="Qu J."/>
            <person name="Schaub F."/>
            <person name="Wada-Katsumata A."/>
            <person name="Worley K.C."/>
            <person name="Xie Q."/>
            <person name="Ylla G."/>
            <person name="Poulsen M."/>
            <person name="Gibbs R.A."/>
            <person name="Schal C."/>
            <person name="Richards S."/>
            <person name="Belles X."/>
            <person name="Korb J."/>
            <person name="Bornberg-Bauer E."/>
        </authorList>
    </citation>
    <scope>NUCLEOTIDE SEQUENCE [LARGE SCALE GENOMIC DNA]</scope>
    <source>
        <tissue evidence="6">Whole body</tissue>
    </source>
</reference>
<sequence>MSPLYIAVILIISACSPPCLAQGYGPLPHKGKKHRTTTTTTLPPDIASLDVDGQQYQPAFINPVSSPVPDNSLGSYSQPASPPEGGGSYWWQNPNSPFSGVSPPSSAQPSGCGPGVAGGCGSTPVNIQGNPFLSGLKPGGAPPVNPSGQTVTCSGRGYICSPKHLCVNGVVVEDGQGLIQVRSEIQYCNAASEVCCRLPAGPEKPSSCDNYGSGSSCGGNVVPSQPGLVHVTPSSSQPGLVHVTPSSSQPGLVHVTPSSSQPGLIHISPSPNQPGLIHVPPPSKPSFPVSEVQRPSASIPSVTYAPSNNFGRPVPGTYGVPIGGSIYDSTRQPVTPTPNPSPYTGPLNTTPHPGCAAALKCVPETYCTADGVMADHPVTLTREQYENRVPLSECADPDTGAIGKCCRDPNYKDPWPGGMMMKNTEDGHQHQHQQDECGAAASCLHPYQCGNQYKIQPAKSCRVPLDGASGICCSNHQSAFPGETFISGSTPLSQKPVKKPSIGYPQPKPVFQPLPQPASSSPQPFLHVAPSSPQPFPQHVPSSPQPFPQHVPSSPQPFPQHIPSSAEPLPHVPTQSYPQYSPSSPQPFPQHVPSSPQPSPSSPQPFPQHVPSSPQPFPQHVPSSPQPFPQHVPSSPQPFPQHVPSSPQPFPQPSPSSPQPAPQPSPQPFPQYLPSSPQQFPEPSPQPYPQSKPSHEPFPQPTPQPSQPIPSAQPPTYPKPVKSVHPKPQPTQPQPLFTRPTSPQPLPHPGSQSHFPVPRPESSFPSRPSTGYPQPGVECGIRRQVSRQGLGDTDSGFGEFPWQALVLSNSNQSALCSAAVISDKAVITAANCLHNLESSDIVVEVGAWRLLSSDQPKPIQVVQVAAIARHPSFDAGSFFNDLAVLILGKQLKFDDHIDKICLPPKDQDVTQFQRTCIATGWGKKALQGNVPGSILHQVPVRLIPHSTCEDILRQTHLGRYFILNPSFQCALPTAQSQDLCKVDVGGPIACDQGDGHHVLSGLYSWDVGCNVPSSPTVLSGIDVAWIESILGRPVDELVRNELNEILRQQQQQDLGNVDTESKPGFSQGYGKK</sequence>
<dbReference type="GO" id="GO:0006508">
    <property type="term" value="P:proteolysis"/>
    <property type="evidence" value="ECO:0007669"/>
    <property type="project" value="InterPro"/>
</dbReference>
<dbReference type="OrthoDB" id="10064156at2759"/>